<keyword evidence="5" id="KW-0067">ATP-binding</keyword>
<dbReference type="PANTHER" id="PTHR32309">
    <property type="entry name" value="TYROSINE-PROTEIN KINASE"/>
    <property type="match status" value="1"/>
</dbReference>
<dbReference type="RefSeq" id="WP_183412354.1">
    <property type="nucleotide sequence ID" value="NZ_JACHYB010000001.1"/>
</dbReference>
<dbReference type="Proteomes" id="UP000544222">
    <property type="component" value="Unassembled WGS sequence"/>
</dbReference>
<protein>
    <submittedName>
        <fullName evidence="10">Capsular exopolysaccharide synthesis family protein</fullName>
    </submittedName>
</protein>
<comment type="caution">
    <text evidence="10">The sequence shown here is derived from an EMBL/GenBank/DDBJ whole genome shotgun (WGS) entry which is preliminary data.</text>
</comment>
<name>A0A7W5DP12_9PORP</name>
<evidence type="ECO:0000259" key="9">
    <source>
        <dbReference type="Pfam" id="PF02706"/>
    </source>
</evidence>
<evidence type="ECO:0000256" key="8">
    <source>
        <dbReference type="SAM" id="Phobius"/>
    </source>
</evidence>
<dbReference type="Pfam" id="PF02706">
    <property type="entry name" value="Wzz"/>
    <property type="match status" value="1"/>
</dbReference>
<dbReference type="InterPro" id="IPR050445">
    <property type="entry name" value="Bact_polysacc_biosynth/exp"/>
</dbReference>
<dbReference type="Gene3D" id="3.40.50.300">
    <property type="entry name" value="P-loop containing nucleotide triphosphate hydrolases"/>
    <property type="match status" value="1"/>
</dbReference>
<keyword evidence="3 8" id="KW-0812">Transmembrane</keyword>
<proteinExistence type="predicted"/>
<feature type="transmembrane region" description="Helical" evidence="8">
    <location>
        <begin position="42"/>
        <end position="63"/>
    </location>
</feature>
<accession>A0A7W5DP12</accession>
<dbReference type="InterPro" id="IPR003856">
    <property type="entry name" value="LPS_length_determ_N"/>
</dbReference>
<evidence type="ECO:0000256" key="6">
    <source>
        <dbReference type="ARBA" id="ARBA00022989"/>
    </source>
</evidence>
<keyword evidence="4" id="KW-0547">Nucleotide-binding</keyword>
<evidence type="ECO:0000313" key="10">
    <source>
        <dbReference type="EMBL" id="MBB3186462.1"/>
    </source>
</evidence>
<sequence>METPTTPPYQPPIASSNFQNMDDNEESSFDIMEWIFKILHHWYLFVISLIITLGIATLVNRTWKPIYQVSAQILLGSGQPSSNSQTVMQGFNLNRAYNNIDNQMIIFTSNELIQKTLAKLNFTVDYYTQGRFKVNDLYGYAPINIIYDQIADNVYGLQFDFHDIDGVSYRITHEKDNQLGYIELTGKYGELLKTPYFTIVVNKTGNFYDHSFLHFAFLSNDYLADYFSSRISLNFVTTNSTVLSVSMTGAVYQRDIDFLNALCDQFLIDNLQRKNEEANRTITFIDSQLSQISDSLHHSEDQLQNYRKTTQVFDVTNYTSSLMGHITTSEDQQLELQLKESYLQYLESYIKRNLNKNQIMTPSSLGVVDPVLVELLNQFNTAQINLSQTSPQNPFYQKYSEELQRIRLALDDALKNVQTAFNIEKEDLKKQSQNAASRLESLPEIENRMNSFQRKYAMNDTYYTYLLQKRAEAEIQQASNVPDNSILERARMISVTNSSEKSHTRMMALILGLLLPFLIIILKEFLKVKILDKRDIEKITKYPYLGNIPHVVHNEGICVLHHPKSSVAESYRIIRTRINFVAQKNDTACIVVTSTESGDGKSHFSLNYASICAMSHEKTILVGLDLRKPSLASFLGLENKIGVTNVLLGEVSLEDAIIHPVDNHFNFDLLLAGSVPPNPGELIRSHKLVDIIKHLKETYQYVILDTSPVGIVSDAYPLMTLTDAVIYVVRSKKTNKKFFKTVIRQLKTDGITHIGLVLNDLDTSKSGYGYHDGYHRYGYGYYGKRIAGQEYNKDYYYDE</sequence>
<evidence type="ECO:0000256" key="4">
    <source>
        <dbReference type="ARBA" id="ARBA00022741"/>
    </source>
</evidence>
<keyword evidence="7 8" id="KW-0472">Membrane</keyword>
<reference evidence="10 11" key="1">
    <citation type="submission" date="2020-08" db="EMBL/GenBank/DDBJ databases">
        <title>Genomic Encyclopedia of Type Strains, Phase IV (KMG-IV): sequencing the most valuable type-strain genomes for metagenomic binning, comparative biology and taxonomic classification.</title>
        <authorList>
            <person name="Goeker M."/>
        </authorList>
    </citation>
    <scope>NUCLEOTIDE SEQUENCE [LARGE SCALE GENOMIC DNA]</scope>
    <source>
        <strain evidence="10 11">DSM 27471</strain>
    </source>
</reference>
<evidence type="ECO:0000256" key="3">
    <source>
        <dbReference type="ARBA" id="ARBA00022692"/>
    </source>
</evidence>
<dbReference type="NCBIfam" id="TIGR01007">
    <property type="entry name" value="eps_fam"/>
    <property type="match status" value="1"/>
</dbReference>
<evidence type="ECO:0000313" key="11">
    <source>
        <dbReference type="Proteomes" id="UP000544222"/>
    </source>
</evidence>
<dbReference type="CDD" id="cd05387">
    <property type="entry name" value="BY-kinase"/>
    <property type="match status" value="1"/>
</dbReference>
<feature type="transmembrane region" description="Helical" evidence="8">
    <location>
        <begin position="506"/>
        <end position="526"/>
    </location>
</feature>
<dbReference type="GO" id="GO:0004713">
    <property type="term" value="F:protein tyrosine kinase activity"/>
    <property type="evidence" value="ECO:0007669"/>
    <property type="project" value="TreeGrafter"/>
</dbReference>
<keyword evidence="6 8" id="KW-1133">Transmembrane helix</keyword>
<dbReference type="AlphaFoldDB" id="A0A7W5DP12"/>
<evidence type="ECO:0000256" key="1">
    <source>
        <dbReference type="ARBA" id="ARBA00004651"/>
    </source>
</evidence>
<keyword evidence="11" id="KW-1185">Reference proteome</keyword>
<dbReference type="EMBL" id="JACHYB010000001">
    <property type="protein sequence ID" value="MBB3186462.1"/>
    <property type="molecule type" value="Genomic_DNA"/>
</dbReference>
<dbReference type="GO" id="GO:0005524">
    <property type="term" value="F:ATP binding"/>
    <property type="evidence" value="ECO:0007669"/>
    <property type="project" value="UniProtKB-KW"/>
</dbReference>
<evidence type="ECO:0000256" key="2">
    <source>
        <dbReference type="ARBA" id="ARBA00022475"/>
    </source>
</evidence>
<dbReference type="InterPro" id="IPR027417">
    <property type="entry name" value="P-loop_NTPase"/>
</dbReference>
<organism evidence="10 11">
    <name type="scientific">Microbacter margulisiae</name>
    <dbReference type="NCBI Taxonomy" id="1350067"/>
    <lineage>
        <taxon>Bacteria</taxon>
        <taxon>Pseudomonadati</taxon>
        <taxon>Bacteroidota</taxon>
        <taxon>Bacteroidia</taxon>
        <taxon>Bacteroidales</taxon>
        <taxon>Porphyromonadaceae</taxon>
        <taxon>Microbacter</taxon>
    </lineage>
</organism>
<feature type="domain" description="Polysaccharide chain length determinant N-terminal" evidence="9">
    <location>
        <begin position="28"/>
        <end position="120"/>
    </location>
</feature>
<gene>
    <name evidence="10" type="ORF">FHX64_000625</name>
</gene>
<comment type="subcellular location">
    <subcellularLocation>
        <location evidence="1">Cell membrane</location>
        <topology evidence="1">Multi-pass membrane protein</topology>
    </subcellularLocation>
</comment>
<evidence type="ECO:0000256" key="5">
    <source>
        <dbReference type="ARBA" id="ARBA00022840"/>
    </source>
</evidence>
<dbReference type="PANTHER" id="PTHR32309:SF13">
    <property type="entry name" value="FERRIC ENTEROBACTIN TRANSPORT PROTEIN FEPE"/>
    <property type="match status" value="1"/>
</dbReference>
<dbReference type="SUPFAM" id="SSF52540">
    <property type="entry name" value="P-loop containing nucleoside triphosphate hydrolases"/>
    <property type="match status" value="1"/>
</dbReference>
<dbReference type="InterPro" id="IPR005702">
    <property type="entry name" value="Wzc-like_C"/>
</dbReference>
<keyword evidence="2" id="KW-1003">Cell membrane</keyword>
<dbReference type="GO" id="GO:0005886">
    <property type="term" value="C:plasma membrane"/>
    <property type="evidence" value="ECO:0007669"/>
    <property type="project" value="UniProtKB-SubCell"/>
</dbReference>
<evidence type="ECO:0000256" key="7">
    <source>
        <dbReference type="ARBA" id="ARBA00023136"/>
    </source>
</evidence>